<name>A0A937CSQ3_9BURK</name>
<dbReference type="EMBL" id="JAEQNE010000001">
    <property type="protein sequence ID" value="MBL0390753.1"/>
    <property type="molecule type" value="Genomic_DNA"/>
</dbReference>
<keyword evidence="5" id="KW-1185">Reference proteome</keyword>
<dbReference type="PANTHER" id="PTHR44943:SF8">
    <property type="entry name" value="TPR REPEAT-CONTAINING PROTEIN MJ0263"/>
    <property type="match status" value="1"/>
</dbReference>
<evidence type="ECO:0000256" key="3">
    <source>
        <dbReference type="PROSITE-ProRule" id="PRU00339"/>
    </source>
</evidence>
<keyword evidence="2 3" id="KW-0802">TPR repeat</keyword>
<dbReference type="SUPFAM" id="SSF48452">
    <property type="entry name" value="TPR-like"/>
    <property type="match status" value="1"/>
</dbReference>
<dbReference type="InterPro" id="IPR019734">
    <property type="entry name" value="TPR_rpt"/>
</dbReference>
<gene>
    <name evidence="4" type="ORF">JJ685_06300</name>
</gene>
<dbReference type="PROSITE" id="PS50005">
    <property type="entry name" value="TPR"/>
    <property type="match status" value="1"/>
</dbReference>
<feature type="repeat" description="TPR" evidence="3">
    <location>
        <begin position="81"/>
        <end position="114"/>
    </location>
</feature>
<evidence type="ECO:0000256" key="2">
    <source>
        <dbReference type="ARBA" id="ARBA00022803"/>
    </source>
</evidence>
<protein>
    <submittedName>
        <fullName evidence="4">Tetratricopeptide repeat protein</fullName>
    </submittedName>
</protein>
<dbReference type="AlphaFoldDB" id="A0A937CSQ3"/>
<evidence type="ECO:0000256" key="1">
    <source>
        <dbReference type="ARBA" id="ARBA00022737"/>
    </source>
</evidence>
<dbReference type="SMART" id="SM00028">
    <property type="entry name" value="TPR"/>
    <property type="match status" value="3"/>
</dbReference>
<dbReference type="PANTHER" id="PTHR44943">
    <property type="entry name" value="CELLULOSE SYNTHASE OPERON PROTEIN C"/>
    <property type="match status" value="1"/>
</dbReference>
<proteinExistence type="predicted"/>
<dbReference type="Proteomes" id="UP000599109">
    <property type="component" value="Unassembled WGS sequence"/>
</dbReference>
<dbReference type="Gene3D" id="1.25.40.10">
    <property type="entry name" value="Tetratricopeptide repeat domain"/>
    <property type="match status" value="1"/>
</dbReference>
<evidence type="ECO:0000313" key="4">
    <source>
        <dbReference type="EMBL" id="MBL0390753.1"/>
    </source>
</evidence>
<dbReference type="RefSeq" id="WP_201673334.1">
    <property type="nucleotide sequence ID" value="NZ_JAEQNE010000001.1"/>
</dbReference>
<keyword evidence="1" id="KW-0677">Repeat</keyword>
<organism evidence="4 5">
    <name type="scientific">Ramlibacter monticola</name>
    <dbReference type="NCBI Taxonomy" id="1926872"/>
    <lineage>
        <taxon>Bacteria</taxon>
        <taxon>Pseudomonadati</taxon>
        <taxon>Pseudomonadota</taxon>
        <taxon>Betaproteobacteria</taxon>
        <taxon>Burkholderiales</taxon>
        <taxon>Comamonadaceae</taxon>
        <taxon>Ramlibacter</taxon>
    </lineage>
</organism>
<dbReference type="Pfam" id="PF13432">
    <property type="entry name" value="TPR_16"/>
    <property type="match status" value="1"/>
</dbReference>
<dbReference type="InterPro" id="IPR011990">
    <property type="entry name" value="TPR-like_helical_dom_sf"/>
</dbReference>
<comment type="caution">
    <text evidence="4">The sequence shown here is derived from an EMBL/GenBank/DDBJ whole genome shotgun (WGS) entry which is preliminary data.</text>
</comment>
<evidence type="ECO:0000313" key="5">
    <source>
        <dbReference type="Proteomes" id="UP000599109"/>
    </source>
</evidence>
<sequence>MNRPNTTLVGAILIVALALVAGLVKWAADPGEVSALEHQRQMQDRELGQRFEQAVVMLHAKQYDHAITALHRVLELAPRMPEAHVNMGYALLGQARPDAARSFFDAAIELNPRQANAYYGLAIAYEAQQDYESALGAMRTYLHFARSDDPYAAKARSALWEWEGKLGRHAPTATSQATPSPRP</sequence>
<accession>A0A937CSQ3</accession>
<dbReference type="InterPro" id="IPR051685">
    <property type="entry name" value="Ycf3/AcsC/BcsC/TPR_MFPF"/>
</dbReference>
<reference evidence="4 5" key="1">
    <citation type="journal article" date="2017" name="Int. J. Syst. Evol. Microbiol.">
        <title>Ramlibacter monticola sp. nov., isolated from forest soil.</title>
        <authorList>
            <person name="Chaudhary D.K."/>
            <person name="Kim J."/>
        </authorList>
    </citation>
    <scope>NUCLEOTIDE SEQUENCE [LARGE SCALE GENOMIC DNA]</scope>
    <source>
        <strain evidence="4 5">KACC 19175</strain>
    </source>
</reference>